<dbReference type="GO" id="GO:0030170">
    <property type="term" value="F:pyridoxal phosphate binding"/>
    <property type="evidence" value="ECO:0007669"/>
    <property type="project" value="InterPro"/>
</dbReference>
<dbReference type="InterPro" id="IPR015422">
    <property type="entry name" value="PyrdxlP-dep_Trfase_small"/>
</dbReference>
<dbReference type="OrthoDB" id="5419315at2759"/>
<evidence type="ECO:0000256" key="5">
    <source>
        <dbReference type="ARBA" id="ARBA00022898"/>
    </source>
</evidence>
<dbReference type="AlphaFoldDB" id="A0A0S4J379"/>
<dbReference type="PANTHER" id="PTHR11986">
    <property type="entry name" value="AMINOTRANSFERASE CLASS III"/>
    <property type="match status" value="1"/>
</dbReference>
<dbReference type="GO" id="GO:0008483">
    <property type="term" value="F:transaminase activity"/>
    <property type="evidence" value="ECO:0007669"/>
    <property type="project" value="UniProtKB-KW"/>
</dbReference>
<dbReference type="GO" id="GO:0042802">
    <property type="term" value="F:identical protein binding"/>
    <property type="evidence" value="ECO:0007669"/>
    <property type="project" value="TreeGrafter"/>
</dbReference>
<dbReference type="InterPro" id="IPR050103">
    <property type="entry name" value="Class-III_PLP-dep_AT"/>
</dbReference>
<dbReference type="FunFam" id="3.40.640.10:FF:000013">
    <property type="entry name" value="4-aminobutyrate aminotransferase"/>
    <property type="match status" value="1"/>
</dbReference>
<dbReference type="VEuPathDB" id="TriTrypDB:BSAL_89930"/>
<evidence type="ECO:0000256" key="4">
    <source>
        <dbReference type="ARBA" id="ARBA00022679"/>
    </source>
</evidence>
<evidence type="ECO:0000313" key="7">
    <source>
        <dbReference type="EMBL" id="CUG85459.1"/>
    </source>
</evidence>
<organism evidence="7 8">
    <name type="scientific">Bodo saltans</name>
    <name type="common">Flagellated protozoan</name>
    <dbReference type="NCBI Taxonomy" id="75058"/>
    <lineage>
        <taxon>Eukaryota</taxon>
        <taxon>Discoba</taxon>
        <taxon>Euglenozoa</taxon>
        <taxon>Kinetoplastea</taxon>
        <taxon>Metakinetoplastina</taxon>
        <taxon>Eubodonida</taxon>
        <taxon>Bodonidae</taxon>
        <taxon>Bodo</taxon>
    </lineage>
</organism>
<proteinExistence type="inferred from homology"/>
<dbReference type="PIRSF" id="PIRSF000521">
    <property type="entry name" value="Transaminase_4ab_Lys_Orn"/>
    <property type="match status" value="1"/>
</dbReference>
<dbReference type="EMBL" id="CYKH01001165">
    <property type="protein sequence ID" value="CUG85459.1"/>
    <property type="molecule type" value="Genomic_DNA"/>
</dbReference>
<evidence type="ECO:0000256" key="6">
    <source>
        <dbReference type="RuleBase" id="RU003560"/>
    </source>
</evidence>
<dbReference type="CDD" id="cd00610">
    <property type="entry name" value="OAT_like"/>
    <property type="match status" value="1"/>
</dbReference>
<dbReference type="Pfam" id="PF00202">
    <property type="entry name" value="Aminotran_3"/>
    <property type="match status" value="1"/>
</dbReference>
<gene>
    <name evidence="7" type="ORF">BSAL_89930</name>
</gene>
<dbReference type="SUPFAM" id="SSF53383">
    <property type="entry name" value="PLP-dependent transferases"/>
    <property type="match status" value="1"/>
</dbReference>
<dbReference type="InterPro" id="IPR015424">
    <property type="entry name" value="PyrdxlP-dep_Trfase"/>
</dbReference>
<evidence type="ECO:0000256" key="3">
    <source>
        <dbReference type="ARBA" id="ARBA00022576"/>
    </source>
</evidence>
<reference evidence="8" key="1">
    <citation type="submission" date="2015-09" db="EMBL/GenBank/DDBJ databases">
        <authorList>
            <consortium name="Pathogen Informatics"/>
        </authorList>
    </citation>
    <scope>NUCLEOTIDE SEQUENCE [LARGE SCALE GENOMIC DNA]</scope>
    <source>
        <strain evidence="8">Lake Konstanz</strain>
    </source>
</reference>
<keyword evidence="8" id="KW-1185">Reference proteome</keyword>
<comment type="similarity">
    <text evidence="2 6">Belongs to the class-III pyridoxal-phosphate-dependent aminotransferase family.</text>
</comment>
<dbReference type="Gene3D" id="3.90.1150.10">
    <property type="entry name" value="Aspartate Aminotransferase, domain 1"/>
    <property type="match status" value="1"/>
</dbReference>
<name>A0A0S4J379_BODSA</name>
<evidence type="ECO:0000256" key="1">
    <source>
        <dbReference type="ARBA" id="ARBA00001933"/>
    </source>
</evidence>
<protein>
    <submittedName>
        <fullName evidence="7">4-aminobutyrate aminotransferase, putative</fullName>
    </submittedName>
</protein>
<keyword evidence="4 7" id="KW-0808">Transferase</keyword>
<keyword evidence="5 6" id="KW-0663">Pyridoxal phosphate</keyword>
<dbReference type="InterPro" id="IPR005814">
    <property type="entry name" value="Aminotrans_3"/>
</dbReference>
<accession>A0A0S4J379</accession>
<sequence length="464" mass="50491">MFRTQILKTAPKELSHYTSRLNPGIGRAHKLLLDRGQGSYLYDASGKKYLDLACGIGVTNLGHCHPRLVKVVQNQAAKLWHGQLCHGVHTAMADLIEEMQTILPEQLNSLMFSSTGAEAVETALKIARSSTGRQNVVVMQGGFHGRTNACLSLTTSKYVYAQTTRPLMPGVVVAPPPYATQLHIDNDTDVEVMSKRCLAVLEDLIHQASHPSEVAMLLVEPVLGEGGYLPLPAVYLRGLRQVCDKYGILLTFDEVQTGFMRTGSFFAFNQFQVMPDILIFAKGIANGLPLAGVATRQEIANKCPVGTHGGTYAGNALACASAAEVIRVMKEEKIFDNVAERNVQFMDALKNFAREPNSPITEIRGRGLMIGIQFDAAAGFASAVVNAAVERGLVLLNTSKYEVLRLIPPLNITKEETDEALQKLFDSIRAVSKDFKVTSNGGSVKPCCPTACYGGNQPCRWLRV</sequence>
<keyword evidence="3 7" id="KW-0032">Aminotransferase</keyword>
<evidence type="ECO:0000256" key="2">
    <source>
        <dbReference type="ARBA" id="ARBA00008954"/>
    </source>
</evidence>
<dbReference type="OMA" id="ERDNICQ"/>
<dbReference type="Proteomes" id="UP000051952">
    <property type="component" value="Unassembled WGS sequence"/>
</dbReference>
<comment type="cofactor">
    <cofactor evidence="1">
        <name>pyridoxal 5'-phosphate</name>
        <dbReference type="ChEBI" id="CHEBI:597326"/>
    </cofactor>
</comment>
<dbReference type="InterPro" id="IPR015421">
    <property type="entry name" value="PyrdxlP-dep_Trfase_major"/>
</dbReference>
<evidence type="ECO:0000313" key="8">
    <source>
        <dbReference type="Proteomes" id="UP000051952"/>
    </source>
</evidence>
<dbReference type="Gene3D" id="3.40.640.10">
    <property type="entry name" value="Type I PLP-dependent aspartate aminotransferase-like (Major domain)"/>
    <property type="match status" value="1"/>
</dbReference>